<dbReference type="InterPro" id="IPR051275">
    <property type="entry name" value="Cell_adhesion_signaling"/>
</dbReference>
<feature type="domain" description="Ig-like" evidence="7">
    <location>
        <begin position="227"/>
        <end position="353"/>
    </location>
</feature>
<keyword evidence="5" id="KW-0393">Immunoglobulin domain</keyword>
<evidence type="ECO:0000259" key="7">
    <source>
        <dbReference type="PROSITE" id="PS50835"/>
    </source>
</evidence>
<evidence type="ECO:0000313" key="9">
    <source>
        <dbReference type="Proteomes" id="UP000279833"/>
    </source>
</evidence>
<keyword evidence="6" id="KW-1133">Transmembrane helix</keyword>
<evidence type="ECO:0000313" key="8">
    <source>
        <dbReference type="EMBL" id="VDP57461.1"/>
    </source>
</evidence>
<dbReference type="PANTHER" id="PTHR11640">
    <property type="entry name" value="NEPHRIN"/>
    <property type="match status" value="1"/>
</dbReference>
<protein>
    <submittedName>
        <fullName evidence="10">Ig-like domain-containing protein</fullName>
    </submittedName>
</protein>
<evidence type="ECO:0000256" key="4">
    <source>
        <dbReference type="ARBA" id="ARBA00023180"/>
    </source>
</evidence>
<dbReference type="Pfam" id="PF00047">
    <property type="entry name" value="ig"/>
    <property type="match status" value="1"/>
</dbReference>
<proteinExistence type="predicted"/>
<evidence type="ECO:0000256" key="6">
    <source>
        <dbReference type="SAM" id="Phobius"/>
    </source>
</evidence>
<reference evidence="10" key="1">
    <citation type="submission" date="2016-06" db="UniProtKB">
        <authorList>
            <consortium name="WormBaseParasite"/>
        </authorList>
    </citation>
    <scope>IDENTIFICATION</scope>
</reference>
<keyword evidence="9" id="KW-1185">Reference proteome</keyword>
<dbReference type="Gene3D" id="2.60.40.10">
    <property type="entry name" value="Immunoglobulins"/>
    <property type="match status" value="1"/>
</dbReference>
<name>A0A183KID1_9TREM</name>
<dbReference type="PROSITE" id="PS50835">
    <property type="entry name" value="IG_LIKE"/>
    <property type="match status" value="1"/>
</dbReference>
<keyword evidence="3" id="KW-1015">Disulfide bond</keyword>
<dbReference type="AlphaFoldDB" id="A0A183KID1"/>
<dbReference type="WBParaSite" id="SCUD_0001478901-mRNA-1">
    <property type="protein sequence ID" value="SCUD_0001478901-mRNA-1"/>
    <property type="gene ID" value="SCUD_0001478901"/>
</dbReference>
<dbReference type="STRING" id="6186.A0A183KID1"/>
<evidence type="ECO:0000313" key="10">
    <source>
        <dbReference type="WBParaSite" id="SCUD_0001478901-mRNA-1"/>
    </source>
</evidence>
<dbReference type="InterPro" id="IPR007110">
    <property type="entry name" value="Ig-like_dom"/>
</dbReference>
<dbReference type="GO" id="GO:0016020">
    <property type="term" value="C:membrane"/>
    <property type="evidence" value="ECO:0007669"/>
    <property type="project" value="UniProtKB-SubCell"/>
</dbReference>
<sequence length="734" mass="86165">MSNNTNHTDILFNISSLSTIQQLNTHSHNTVLSSGIRSKLMILHHQLKYHIIEFVPHRKFHKGRIYCQILIRMKNDTINKIDSMITETSSVASLRSWRKQIYDVHNDIEDDSVDDPCQTDFNPSGQIEWFTWKSNDTQVYLSNGSNLQLNLNQLQSSLEMITVNSKNLWIIDKQYFKDHENHLDIDDHMKLKNVNFHLHLWKFTCIASSVGFDSQSANRFIIQAEKPFVHSNSYVYGILGKSVNLICNVVSFPELNFTHPVWLHNGEYITIEDSYSSNNDIMTMNSTIENSQFPIILTQNFISKYKIIHRKYSVGWIITLQINNLDLNDEGVYQCTFSNLMGSSSYEINLYLNYRLTRNEFIIMIVSCVISLLTILTFIIGLLYIQRKCKYIEWSNHHYFCIKCKLTLNRTTYNKNERRYNHKTVGYFTAVDLSEVIQNSLIDDDHFNVINNKEMNQSLNQPYLDDRVVPINLLDDYVTSNPILHGQQSTLHETFCCEYKNNTCQHQLNNNFNIQSESNCSTCSNRNPLILPNQNNNDHDSYVYDCYELKQYPFQSITNSIYDSNNPNCTIKCLYNKFNDESILQNDNHNHNDNRDEKSFNSNQTPLLNPIYTNEICLNELMSNSMINNPYSSYFKCYTKSYPIQRSYGTLPHNCMLYSNSINENIHLFNKQHQRQQENCIHCILKCGNSVLAPKLNETISYYYDNNNSIDKNECQYYLLDRMNRMCKYDHFNE</sequence>
<dbReference type="EMBL" id="UZAK01037018">
    <property type="protein sequence ID" value="VDP57461.1"/>
    <property type="molecule type" value="Genomic_DNA"/>
</dbReference>
<accession>A0A183KID1</accession>
<feature type="transmembrane region" description="Helical" evidence="6">
    <location>
        <begin position="361"/>
        <end position="385"/>
    </location>
</feature>
<organism evidence="10">
    <name type="scientific">Schistosoma curassoni</name>
    <dbReference type="NCBI Taxonomy" id="6186"/>
    <lineage>
        <taxon>Eukaryota</taxon>
        <taxon>Metazoa</taxon>
        <taxon>Spiralia</taxon>
        <taxon>Lophotrochozoa</taxon>
        <taxon>Platyhelminthes</taxon>
        <taxon>Trematoda</taxon>
        <taxon>Digenea</taxon>
        <taxon>Strigeidida</taxon>
        <taxon>Schistosomatoidea</taxon>
        <taxon>Schistosomatidae</taxon>
        <taxon>Schistosoma</taxon>
    </lineage>
</organism>
<evidence type="ECO:0000256" key="1">
    <source>
        <dbReference type="ARBA" id="ARBA00004479"/>
    </source>
</evidence>
<dbReference type="InterPro" id="IPR013151">
    <property type="entry name" value="Immunoglobulin_dom"/>
</dbReference>
<reference evidence="8 9" key="2">
    <citation type="submission" date="2018-11" db="EMBL/GenBank/DDBJ databases">
        <authorList>
            <consortium name="Pathogen Informatics"/>
        </authorList>
    </citation>
    <scope>NUCLEOTIDE SEQUENCE [LARGE SCALE GENOMIC DNA]</scope>
    <source>
        <strain evidence="8">Dakar</strain>
        <strain evidence="9">Dakar, Senegal</strain>
    </source>
</reference>
<keyword evidence="2 6" id="KW-0472">Membrane</keyword>
<dbReference type="SMART" id="SM00409">
    <property type="entry name" value="IG"/>
    <property type="match status" value="1"/>
</dbReference>
<gene>
    <name evidence="8" type="ORF">SCUD_LOCUS14786</name>
</gene>
<keyword evidence="6" id="KW-0812">Transmembrane</keyword>
<dbReference type="InterPro" id="IPR013783">
    <property type="entry name" value="Ig-like_fold"/>
</dbReference>
<dbReference type="InterPro" id="IPR036179">
    <property type="entry name" value="Ig-like_dom_sf"/>
</dbReference>
<dbReference type="Proteomes" id="UP000279833">
    <property type="component" value="Unassembled WGS sequence"/>
</dbReference>
<evidence type="ECO:0000256" key="2">
    <source>
        <dbReference type="ARBA" id="ARBA00023136"/>
    </source>
</evidence>
<comment type="subcellular location">
    <subcellularLocation>
        <location evidence="1">Membrane</location>
        <topology evidence="1">Single-pass type I membrane protein</topology>
    </subcellularLocation>
</comment>
<dbReference type="SUPFAM" id="SSF48726">
    <property type="entry name" value="Immunoglobulin"/>
    <property type="match status" value="1"/>
</dbReference>
<keyword evidence="4" id="KW-0325">Glycoprotein</keyword>
<dbReference type="InterPro" id="IPR003599">
    <property type="entry name" value="Ig_sub"/>
</dbReference>
<evidence type="ECO:0000256" key="5">
    <source>
        <dbReference type="ARBA" id="ARBA00023319"/>
    </source>
</evidence>
<evidence type="ECO:0000256" key="3">
    <source>
        <dbReference type="ARBA" id="ARBA00023157"/>
    </source>
</evidence>